<organism evidence="2">
    <name type="scientific">viral metagenome</name>
    <dbReference type="NCBI Taxonomy" id="1070528"/>
    <lineage>
        <taxon>unclassified sequences</taxon>
        <taxon>metagenomes</taxon>
        <taxon>organismal metagenomes</taxon>
    </lineage>
</organism>
<sequence>MDLSSTDVKSVAMVGGAGLALGVAYQLASVFIRQSTATVEFDPKVEALHLNRDMYHLFLQLMEYRSFSDKDFRQAVTAADELVLRQFQISSKRITPNMSDSQDAFMLYNTSNNAIKRMINKTMASNPRAAAIIESIQQKILVQLQACYRAVFKSISN</sequence>
<reference evidence="2" key="1">
    <citation type="journal article" date="2020" name="Nature">
        <title>Giant virus diversity and host interactions through global metagenomics.</title>
        <authorList>
            <person name="Schulz F."/>
            <person name="Roux S."/>
            <person name="Paez-Espino D."/>
            <person name="Jungbluth S."/>
            <person name="Walsh D.A."/>
            <person name="Denef V.J."/>
            <person name="McMahon K.D."/>
            <person name="Konstantinidis K.T."/>
            <person name="Eloe-Fadrosh E.A."/>
            <person name="Kyrpides N.C."/>
            <person name="Woyke T."/>
        </authorList>
    </citation>
    <scope>NUCLEOTIDE SEQUENCE</scope>
    <source>
        <strain evidence="2">GVMAG-M-3300021354-14</strain>
    </source>
</reference>
<evidence type="ECO:0000313" key="2">
    <source>
        <dbReference type="EMBL" id="QHT05086.1"/>
    </source>
</evidence>
<evidence type="ECO:0000256" key="1">
    <source>
        <dbReference type="SAM" id="Phobius"/>
    </source>
</evidence>
<dbReference type="EMBL" id="MN739449">
    <property type="protein sequence ID" value="QHT05086.1"/>
    <property type="molecule type" value="Genomic_DNA"/>
</dbReference>
<feature type="transmembrane region" description="Helical" evidence="1">
    <location>
        <begin position="12"/>
        <end position="32"/>
    </location>
</feature>
<protein>
    <submittedName>
        <fullName evidence="2">Uncharacterized protein</fullName>
    </submittedName>
</protein>
<accession>A0A6C0CJX6</accession>
<keyword evidence="1" id="KW-0472">Membrane</keyword>
<dbReference type="AlphaFoldDB" id="A0A6C0CJX6"/>
<proteinExistence type="predicted"/>
<keyword evidence="1" id="KW-0812">Transmembrane</keyword>
<name>A0A6C0CJX6_9ZZZZ</name>
<keyword evidence="1" id="KW-1133">Transmembrane helix</keyword>